<dbReference type="GO" id="GO:0005694">
    <property type="term" value="C:chromosome"/>
    <property type="evidence" value="ECO:0007669"/>
    <property type="project" value="TreeGrafter"/>
</dbReference>
<dbReference type="SMART" id="SM00490">
    <property type="entry name" value="HELICc"/>
    <property type="match status" value="1"/>
</dbReference>
<evidence type="ECO:0000256" key="2">
    <source>
        <dbReference type="ARBA" id="ARBA00023125"/>
    </source>
</evidence>
<evidence type="ECO:0000313" key="8">
    <source>
        <dbReference type="Proteomes" id="UP000027265"/>
    </source>
</evidence>
<dbReference type="Gene3D" id="3.40.50.300">
    <property type="entry name" value="P-loop containing nucleotide triphosphate hydrolases"/>
    <property type="match status" value="1"/>
</dbReference>
<dbReference type="STRING" id="933084.A0A067PRA9"/>
<gene>
    <name evidence="7" type="ORF">JAAARDRAFT_131039</name>
</gene>
<dbReference type="GO" id="GO:0043138">
    <property type="term" value="F:3'-5' DNA helicase activity"/>
    <property type="evidence" value="ECO:0007669"/>
    <property type="project" value="UniProtKB-EC"/>
</dbReference>
<dbReference type="EC" id="5.6.2.4" evidence="5"/>
<keyword evidence="2" id="KW-0238">DNA-binding</keyword>
<dbReference type="GO" id="GO:0006310">
    <property type="term" value="P:DNA recombination"/>
    <property type="evidence" value="ECO:0007669"/>
    <property type="project" value="TreeGrafter"/>
</dbReference>
<comment type="similarity">
    <text evidence="1">Belongs to the helicase family. RecQ subfamily.</text>
</comment>
<dbReference type="PANTHER" id="PTHR13710">
    <property type="entry name" value="DNA HELICASE RECQ FAMILY MEMBER"/>
    <property type="match status" value="1"/>
</dbReference>
<dbReference type="Pfam" id="PF00271">
    <property type="entry name" value="Helicase_C"/>
    <property type="match status" value="1"/>
</dbReference>
<evidence type="ECO:0000256" key="1">
    <source>
        <dbReference type="ARBA" id="ARBA00005446"/>
    </source>
</evidence>
<dbReference type="PANTHER" id="PTHR13710:SF105">
    <property type="entry name" value="ATP-DEPENDENT DNA HELICASE Q1"/>
    <property type="match status" value="1"/>
</dbReference>
<dbReference type="GO" id="GO:0009378">
    <property type="term" value="F:four-way junction helicase activity"/>
    <property type="evidence" value="ECO:0007669"/>
    <property type="project" value="TreeGrafter"/>
</dbReference>
<dbReference type="GO" id="GO:0003677">
    <property type="term" value="F:DNA binding"/>
    <property type="evidence" value="ECO:0007669"/>
    <property type="project" value="UniProtKB-KW"/>
</dbReference>
<proteinExistence type="inferred from homology"/>
<dbReference type="InParanoid" id="A0A067PRA9"/>
<dbReference type="InterPro" id="IPR001650">
    <property type="entry name" value="Helicase_C-like"/>
</dbReference>
<dbReference type="GO" id="GO:0006281">
    <property type="term" value="P:DNA repair"/>
    <property type="evidence" value="ECO:0007669"/>
    <property type="project" value="TreeGrafter"/>
</dbReference>
<evidence type="ECO:0000256" key="4">
    <source>
        <dbReference type="ARBA" id="ARBA00034617"/>
    </source>
</evidence>
<evidence type="ECO:0000259" key="6">
    <source>
        <dbReference type="PROSITE" id="PS51194"/>
    </source>
</evidence>
<protein>
    <recommendedName>
        <fullName evidence="5">DNA 3'-5' helicase</fullName>
        <ecNumber evidence="5">5.6.2.4</ecNumber>
    </recommendedName>
</protein>
<dbReference type="AlphaFoldDB" id="A0A067PRA9"/>
<evidence type="ECO:0000313" key="7">
    <source>
        <dbReference type="EMBL" id="KDQ57304.1"/>
    </source>
</evidence>
<dbReference type="SUPFAM" id="SSF52540">
    <property type="entry name" value="P-loop containing nucleoside triphosphate hydrolases"/>
    <property type="match status" value="1"/>
</dbReference>
<dbReference type="PROSITE" id="PS51194">
    <property type="entry name" value="HELICASE_CTER"/>
    <property type="match status" value="1"/>
</dbReference>
<feature type="non-terminal residue" evidence="7">
    <location>
        <position position="1"/>
    </location>
</feature>
<dbReference type="Proteomes" id="UP000027265">
    <property type="component" value="Unassembled WGS sequence"/>
</dbReference>
<dbReference type="EMBL" id="KL197720">
    <property type="protein sequence ID" value="KDQ57304.1"/>
    <property type="molecule type" value="Genomic_DNA"/>
</dbReference>
<accession>A0A067PRA9</accession>
<dbReference type="OrthoDB" id="10261556at2759"/>
<sequence length="168" mass="19138">VPFYVTSATLPTATLADVSDILQLHSPRLIFRSNDRPTIAIAVHQMQNAMSNFHDLDFLIPKDIVETGKAPPKFLVFFNDWKEVEMAAKHLQSLLPDHLRVRLKHFHSVMSETYHKKEFETFGSGDTYGLCVTDSFGMGLDLPDIEIVIQWRAPCNINTLWQHFGRAA</sequence>
<evidence type="ECO:0000256" key="5">
    <source>
        <dbReference type="ARBA" id="ARBA00034808"/>
    </source>
</evidence>
<organism evidence="7 8">
    <name type="scientific">Jaapia argillacea MUCL 33604</name>
    <dbReference type="NCBI Taxonomy" id="933084"/>
    <lineage>
        <taxon>Eukaryota</taxon>
        <taxon>Fungi</taxon>
        <taxon>Dikarya</taxon>
        <taxon>Basidiomycota</taxon>
        <taxon>Agaricomycotina</taxon>
        <taxon>Agaricomycetes</taxon>
        <taxon>Agaricomycetidae</taxon>
        <taxon>Jaapiales</taxon>
        <taxon>Jaapiaceae</taxon>
        <taxon>Jaapia</taxon>
    </lineage>
</organism>
<name>A0A067PRA9_9AGAM</name>
<comment type="catalytic activity">
    <reaction evidence="4">
        <text>Couples ATP hydrolysis with the unwinding of duplex DNA by translocating in the 3'-5' direction.</text>
        <dbReference type="EC" id="5.6.2.4"/>
    </reaction>
</comment>
<dbReference type="GO" id="GO:0005737">
    <property type="term" value="C:cytoplasm"/>
    <property type="evidence" value="ECO:0007669"/>
    <property type="project" value="TreeGrafter"/>
</dbReference>
<dbReference type="InterPro" id="IPR027417">
    <property type="entry name" value="P-loop_NTPase"/>
</dbReference>
<evidence type="ECO:0000256" key="3">
    <source>
        <dbReference type="ARBA" id="ARBA00023235"/>
    </source>
</evidence>
<keyword evidence="3" id="KW-0413">Isomerase</keyword>
<keyword evidence="8" id="KW-1185">Reference proteome</keyword>
<feature type="domain" description="Helicase C-terminal" evidence="6">
    <location>
        <begin position="59"/>
        <end position="168"/>
    </location>
</feature>
<reference evidence="8" key="1">
    <citation type="journal article" date="2014" name="Proc. Natl. Acad. Sci. U.S.A.">
        <title>Extensive sampling of basidiomycete genomes demonstrates inadequacy of the white-rot/brown-rot paradigm for wood decay fungi.</title>
        <authorList>
            <person name="Riley R."/>
            <person name="Salamov A.A."/>
            <person name="Brown D.W."/>
            <person name="Nagy L.G."/>
            <person name="Floudas D."/>
            <person name="Held B.W."/>
            <person name="Levasseur A."/>
            <person name="Lombard V."/>
            <person name="Morin E."/>
            <person name="Otillar R."/>
            <person name="Lindquist E.A."/>
            <person name="Sun H."/>
            <person name="LaButti K.M."/>
            <person name="Schmutz J."/>
            <person name="Jabbour D."/>
            <person name="Luo H."/>
            <person name="Baker S.E."/>
            <person name="Pisabarro A.G."/>
            <person name="Walton J.D."/>
            <person name="Blanchette R.A."/>
            <person name="Henrissat B."/>
            <person name="Martin F."/>
            <person name="Cullen D."/>
            <person name="Hibbett D.S."/>
            <person name="Grigoriev I.V."/>
        </authorList>
    </citation>
    <scope>NUCLEOTIDE SEQUENCE [LARGE SCALE GENOMIC DNA]</scope>
    <source>
        <strain evidence="8">MUCL 33604</strain>
    </source>
</reference>
<dbReference type="HOGENOM" id="CLU_001103_19_1_1"/>